<dbReference type="Proteomes" id="UP000190508">
    <property type="component" value="Chromosome"/>
</dbReference>
<accession>A0A9X6GIE8</accession>
<sequence length="68" mass="7787">MNTSTQPSEVIDTRLKLEAEIADFLRQRIEDGNLNAEDIPLRLARYGLMDPEAFAAEMREIMDMDDEA</sequence>
<evidence type="ECO:0000313" key="2">
    <source>
        <dbReference type="Proteomes" id="UP000190508"/>
    </source>
</evidence>
<dbReference type="RefSeq" id="WP_040277357.1">
    <property type="nucleotide sequence ID" value="NZ_CP066343.1"/>
</dbReference>
<dbReference type="EMBL" id="CP066343">
    <property type="protein sequence ID" value="UVG60959.1"/>
    <property type="molecule type" value="Genomic_DNA"/>
</dbReference>
<reference evidence="1" key="1">
    <citation type="submission" date="2020-12" db="EMBL/GenBank/DDBJ databases">
        <title>Complete genome investigation of Xanthomonas citri pv. durantae LMG696.</title>
        <authorList>
            <person name="Rana R."/>
            <person name="Bansal K."/>
            <person name="Patil P.B."/>
        </authorList>
    </citation>
    <scope>NUCLEOTIDE SEQUENCE</scope>
    <source>
        <strain evidence="1">LMG696</strain>
    </source>
</reference>
<dbReference type="AlphaFoldDB" id="A0A9X6GIE8"/>
<proteinExistence type="predicted"/>
<protein>
    <submittedName>
        <fullName evidence="1">Uncharacterized protein</fullName>
    </submittedName>
</protein>
<gene>
    <name evidence="1" type="ORF">Xdur_011750</name>
</gene>
<evidence type="ECO:0000313" key="1">
    <source>
        <dbReference type="EMBL" id="UVG60959.1"/>
    </source>
</evidence>
<organism evidence="1 2">
    <name type="scientific">Xanthomonas citri pv. durantae</name>
    <dbReference type="NCBI Taxonomy" id="487862"/>
    <lineage>
        <taxon>Bacteria</taxon>
        <taxon>Pseudomonadati</taxon>
        <taxon>Pseudomonadota</taxon>
        <taxon>Gammaproteobacteria</taxon>
        <taxon>Lysobacterales</taxon>
        <taxon>Lysobacteraceae</taxon>
        <taxon>Xanthomonas</taxon>
    </lineage>
</organism>
<name>A0A9X6GIE8_XANCI</name>